<protein>
    <submittedName>
        <fullName evidence="5">PTPRS-like protein</fullName>
    </submittedName>
</protein>
<evidence type="ECO:0000259" key="3">
    <source>
        <dbReference type="PROSITE" id="PS50835"/>
    </source>
</evidence>
<dbReference type="PANTHER" id="PTHR44170:SF6">
    <property type="entry name" value="CONTACTIN"/>
    <property type="match status" value="1"/>
</dbReference>
<dbReference type="SMART" id="SM00408">
    <property type="entry name" value="IGc2"/>
    <property type="match status" value="2"/>
</dbReference>
<dbReference type="SUPFAM" id="SSF48726">
    <property type="entry name" value="Immunoglobulin"/>
    <property type="match status" value="2"/>
</dbReference>
<dbReference type="InterPro" id="IPR013783">
    <property type="entry name" value="Ig-like_fold"/>
</dbReference>
<dbReference type="SUPFAM" id="SSF49265">
    <property type="entry name" value="Fibronectin type III"/>
    <property type="match status" value="1"/>
</dbReference>
<dbReference type="Proteomes" id="UP001164746">
    <property type="component" value="Chromosome 16"/>
</dbReference>
<dbReference type="Pfam" id="PF13927">
    <property type="entry name" value="Ig_3"/>
    <property type="match status" value="1"/>
</dbReference>
<keyword evidence="2" id="KW-1015">Disulfide bond</keyword>
<dbReference type="Gene3D" id="2.60.40.10">
    <property type="entry name" value="Immunoglobulins"/>
    <property type="match status" value="3"/>
</dbReference>
<dbReference type="InterPro" id="IPR003599">
    <property type="entry name" value="Ig_sub"/>
</dbReference>
<evidence type="ECO:0000256" key="1">
    <source>
        <dbReference type="ARBA" id="ARBA00022737"/>
    </source>
</evidence>
<dbReference type="InterPro" id="IPR007110">
    <property type="entry name" value="Ig-like_dom"/>
</dbReference>
<keyword evidence="1" id="KW-0677">Repeat</keyword>
<sequence>MQTESKVLLLEKRIGNLETEFRNSLEDFKMQLAEGFEHITMTQKTYESKQDEITRNIQRTMANIITKQSESYKSPLDSIRSDVSSLINKYSQAAPCITNAPKNMKVADNRIASGHPAPAFHWERGGKPINSMSRCRYAVFSTPYGTALRVDAAKSTRDNTYFTCVAKNNIGEARAKASLEGYPRIDINPQLKSVEKGQPVTLLCGASAEGMERPNTYWLKDYLPIDLSDPRIRINYNGDGSLTIDSTQERDVGKYECVAENEVRVAYSFPAMVYVKAQEETEIVQPPDHRHGSPFPTDDIALGSAPRNVTALIHSPYTILISWEQPEIRNSVIQGYEVFYTTNPDLPIVLWHKKEVSGDSTMATISGLQPDATYTICVDANYSISRAPLSTPVQKWNPRT</sequence>
<dbReference type="PROSITE" id="PS50853">
    <property type="entry name" value="FN3"/>
    <property type="match status" value="1"/>
</dbReference>
<dbReference type="InterPro" id="IPR036116">
    <property type="entry name" value="FN3_sf"/>
</dbReference>
<dbReference type="CDD" id="cd00063">
    <property type="entry name" value="FN3"/>
    <property type="match status" value="1"/>
</dbReference>
<feature type="domain" description="Ig-like" evidence="3">
    <location>
        <begin position="183"/>
        <end position="268"/>
    </location>
</feature>
<feature type="domain" description="Fibronectin type-III" evidence="4">
    <location>
        <begin position="305"/>
        <end position="400"/>
    </location>
</feature>
<name>A0ABY7G6I7_MYAAR</name>
<gene>
    <name evidence="5" type="ORF">MAR_002522</name>
</gene>
<dbReference type="InterPro" id="IPR036179">
    <property type="entry name" value="Ig-like_dom_sf"/>
</dbReference>
<dbReference type="InterPro" id="IPR003961">
    <property type="entry name" value="FN3_dom"/>
</dbReference>
<dbReference type="Pfam" id="PF07679">
    <property type="entry name" value="I-set"/>
    <property type="match status" value="1"/>
</dbReference>
<dbReference type="InterPro" id="IPR013098">
    <property type="entry name" value="Ig_I-set"/>
</dbReference>
<dbReference type="SMART" id="SM00409">
    <property type="entry name" value="IG"/>
    <property type="match status" value="1"/>
</dbReference>
<dbReference type="InterPro" id="IPR003598">
    <property type="entry name" value="Ig_sub2"/>
</dbReference>
<evidence type="ECO:0000313" key="5">
    <source>
        <dbReference type="EMBL" id="WAR28954.1"/>
    </source>
</evidence>
<dbReference type="EMBL" id="CP111027">
    <property type="protein sequence ID" value="WAR28954.1"/>
    <property type="molecule type" value="Genomic_DNA"/>
</dbReference>
<organism evidence="5 6">
    <name type="scientific">Mya arenaria</name>
    <name type="common">Soft-shell clam</name>
    <dbReference type="NCBI Taxonomy" id="6604"/>
    <lineage>
        <taxon>Eukaryota</taxon>
        <taxon>Metazoa</taxon>
        <taxon>Spiralia</taxon>
        <taxon>Lophotrochozoa</taxon>
        <taxon>Mollusca</taxon>
        <taxon>Bivalvia</taxon>
        <taxon>Autobranchia</taxon>
        <taxon>Heteroconchia</taxon>
        <taxon>Euheterodonta</taxon>
        <taxon>Imparidentia</taxon>
        <taxon>Neoheterodontei</taxon>
        <taxon>Myida</taxon>
        <taxon>Myoidea</taxon>
        <taxon>Myidae</taxon>
        <taxon>Mya</taxon>
    </lineage>
</organism>
<evidence type="ECO:0000256" key="2">
    <source>
        <dbReference type="ARBA" id="ARBA00023157"/>
    </source>
</evidence>
<dbReference type="SMART" id="SM00060">
    <property type="entry name" value="FN3"/>
    <property type="match status" value="1"/>
</dbReference>
<evidence type="ECO:0000259" key="4">
    <source>
        <dbReference type="PROSITE" id="PS50853"/>
    </source>
</evidence>
<evidence type="ECO:0000313" key="6">
    <source>
        <dbReference type="Proteomes" id="UP001164746"/>
    </source>
</evidence>
<feature type="domain" description="Ig-like" evidence="3">
    <location>
        <begin position="96"/>
        <end position="180"/>
    </location>
</feature>
<proteinExistence type="predicted"/>
<dbReference type="PANTHER" id="PTHR44170">
    <property type="entry name" value="PROTEIN SIDEKICK"/>
    <property type="match status" value="1"/>
</dbReference>
<dbReference type="PROSITE" id="PS50835">
    <property type="entry name" value="IG_LIKE"/>
    <property type="match status" value="2"/>
</dbReference>
<dbReference type="Pfam" id="PF00041">
    <property type="entry name" value="fn3"/>
    <property type="match status" value="1"/>
</dbReference>
<reference evidence="5" key="1">
    <citation type="submission" date="2022-11" db="EMBL/GenBank/DDBJ databases">
        <title>Centuries of genome instability and evolution in soft-shell clam transmissible cancer (bioRxiv).</title>
        <authorList>
            <person name="Hart S.F.M."/>
            <person name="Yonemitsu M.A."/>
            <person name="Giersch R.M."/>
            <person name="Beal B.F."/>
            <person name="Arriagada G."/>
            <person name="Davis B.W."/>
            <person name="Ostrander E.A."/>
            <person name="Goff S.P."/>
            <person name="Metzger M.J."/>
        </authorList>
    </citation>
    <scope>NUCLEOTIDE SEQUENCE</scope>
    <source>
        <strain evidence="5">MELC-2E11</strain>
        <tissue evidence="5">Siphon/mantle</tissue>
    </source>
</reference>
<accession>A0ABY7G6I7</accession>
<keyword evidence="6" id="KW-1185">Reference proteome</keyword>